<dbReference type="AlphaFoldDB" id="A0A0A8XWC9"/>
<name>A0A0A8XWC9_ARUDO</name>
<accession>A0A0A8XWC9</accession>
<sequence>MKRPRDRVTLHCEPKRIHKAARLLNAVHGEKIEVNNWHVQESEFKCK</sequence>
<evidence type="ECO:0000313" key="1">
    <source>
        <dbReference type="EMBL" id="JAD18146.1"/>
    </source>
</evidence>
<protein>
    <submittedName>
        <fullName evidence="1">Uncharacterized protein</fullName>
    </submittedName>
</protein>
<reference evidence="1" key="2">
    <citation type="journal article" date="2015" name="Data Brief">
        <title>Shoot transcriptome of the giant reed, Arundo donax.</title>
        <authorList>
            <person name="Barrero R.A."/>
            <person name="Guerrero F.D."/>
            <person name="Moolhuijzen P."/>
            <person name="Goolsby J.A."/>
            <person name="Tidwell J."/>
            <person name="Bellgard S.E."/>
            <person name="Bellgard M.I."/>
        </authorList>
    </citation>
    <scope>NUCLEOTIDE SEQUENCE</scope>
    <source>
        <tissue evidence="1">Shoot tissue taken approximately 20 cm above the soil surface</tissue>
    </source>
</reference>
<reference evidence="1" key="1">
    <citation type="submission" date="2014-09" db="EMBL/GenBank/DDBJ databases">
        <authorList>
            <person name="Magalhaes I.L.F."/>
            <person name="Oliveira U."/>
            <person name="Santos F.R."/>
            <person name="Vidigal T.H.D.A."/>
            <person name="Brescovit A.D."/>
            <person name="Santos A.J."/>
        </authorList>
    </citation>
    <scope>NUCLEOTIDE SEQUENCE</scope>
    <source>
        <tissue evidence="1">Shoot tissue taken approximately 20 cm above the soil surface</tissue>
    </source>
</reference>
<proteinExistence type="predicted"/>
<organism evidence="1">
    <name type="scientific">Arundo donax</name>
    <name type="common">Giant reed</name>
    <name type="synonym">Donax arundinaceus</name>
    <dbReference type="NCBI Taxonomy" id="35708"/>
    <lineage>
        <taxon>Eukaryota</taxon>
        <taxon>Viridiplantae</taxon>
        <taxon>Streptophyta</taxon>
        <taxon>Embryophyta</taxon>
        <taxon>Tracheophyta</taxon>
        <taxon>Spermatophyta</taxon>
        <taxon>Magnoliopsida</taxon>
        <taxon>Liliopsida</taxon>
        <taxon>Poales</taxon>
        <taxon>Poaceae</taxon>
        <taxon>PACMAD clade</taxon>
        <taxon>Arundinoideae</taxon>
        <taxon>Arundineae</taxon>
        <taxon>Arundo</taxon>
    </lineage>
</organism>
<dbReference type="EMBL" id="GBRH01279749">
    <property type="protein sequence ID" value="JAD18146.1"/>
    <property type="molecule type" value="Transcribed_RNA"/>
</dbReference>